<accession>A0A7X2C6U1</accession>
<protein>
    <submittedName>
        <fullName evidence="1">Uncharacterized protein</fullName>
    </submittedName>
</protein>
<dbReference type="AlphaFoldDB" id="A0A7X2C6U1"/>
<evidence type="ECO:0000313" key="2">
    <source>
        <dbReference type="Proteomes" id="UP000489190"/>
    </source>
</evidence>
<name>A0A7X2C6U1_9PSED</name>
<dbReference type="RefSeq" id="WP_153331090.1">
    <property type="nucleotide sequence ID" value="NZ_WIWI01000254.1"/>
</dbReference>
<dbReference type="Proteomes" id="UP000489190">
    <property type="component" value="Unassembled WGS sequence"/>
</dbReference>
<organism evidence="1 2">
    <name type="scientific">Pseudomonas helleri</name>
    <dbReference type="NCBI Taxonomy" id="1608996"/>
    <lineage>
        <taxon>Bacteria</taxon>
        <taxon>Pseudomonadati</taxon>
        <taxon>Pseudomonadota</taxon>
        <taxon>Gammaproteobacteria</taxon>
        <taxon>Pseudomonadales</taxon>
        <taxon>Pseudomonadaceae</taxon>
        <taxon>Pseudomonas</taxon>
    </lineage>
</organism>
<dbReference type="EMBL" id="WIWI01000254">
    <property type="protein sequence ID" value="MQT92945.1"/>
    <property type="molecule type" value="Genomic_DNA"/>
</dbReference>
<sequence>MDVFTKAVTNETSLFSGQELLTRDDNGVEILYVYDALQRVLSETVAPGKDAEATRQYSYTLCAKAGDQATQTAINVKNVKTVTYMDGLNRPVRELRINADSTLKADLLRPIYTALGGGKN</sequence>
<reference evidence="1 2" key="1">
    <citation type="submission" date="2019-10" db="EMBL/GenBank/DDBJ databases">
        <title>Evaluation of single-gene subtyping targets for Pseudomonas.</title>
        <authorList>
            <person name="Reichler S.J."/>
            <person name="Orsi R.H."/>
            <person name="Wiedmann M."/>
            <person name="Martin N.H."/>
            <person name="Murphy S.I."/>
        </authorList>
    </citation>
    <scope>NUCLEOTIDE SEQUENCE [LARGE SCALE GENOMIC DNA]</scope>
    <source>
        <strain evidence="1 2">FSL R10-3254</strain>
    </source>
</reference>
<evidence type="ECO:0000313" key="1">
    <source>
        <dbReference type="EMBL" id="MQT92945.1"/>
    </source>
</evidence>
<proteinExistence type="predicted"/>
<comment type="caution">
    <text evidence="1">The sequence shown here is derived from an EMBL/GenBank/DDBJ whole genome shotgun (WGS) entry which is preliminary data.</text>
</comment>
<gene>
    <name evidence="1" type="ORF">GHO39_28205</name>
</gene>